<evidence type="ECO:0000256" key="1">
    <source>
        <dbReference type="ARBA" id="ARBA00005953"/>
    </source>
</evidence>
<dbReference type="InterPro" id="IPR029069">
    <property type="entry name" value="HotDog_dom_sf"/>
</dbReference>
<dbReference type="SUPFAM" id="SSF54637">
    <property type="entry name" value="Thioesterase/thiol ester dehydrase-isomerase"/>
    <property type="match status" value="1"/>
</dbReference>
<evidence type="ECO:0000313" key="4">
    <source>
        <dbReference type="Proteomes" id="UP000294752"/>
    </source>
</evidence>
<evidence type="ECO:0000313" key="3">
    <source>
        <dbReference type="EMBL" id="TDS17199.1"/>
    </source>
</evidence>
<dbReference type="Gene3D" id="3.10.129.10">
    <property type="entry name" value="Hotdog Thioesterase"/>
    <property type="match status" value="1"/>
</dbReference>
<dbReference type="PANTHER" id="PTHR31793">
    <property type="entry name" value="4-HYDROXYBENZOYL-COA THIOESTERASE FAMILY MEMBER"/>
    <property type="match status" value="1"/>
</dbReference>
<dbReference type="EMBL" id="SNZV01000001">
    <property type="protein sequence ID" value="TDS17199.1"/>
    <property type="molecule type" value="Genomic_DNA"/>
</dbReference>
<sequence length="148" mass="17472">MEHEHIYFEGQVLWAQLDPNRHLRHSAYADFCAQARSNMLNKAGLSLEEFAKNHIGPILFREELIYHREIGLDERIYVKVEMNKLYLKNYRFSFRHEIYKENGVKAATVNVDGAWLNLTERKLTSIPKEWEPIIAHIPRSDDYEEIAG</sequence>
<dbReference type="AlphaFoldDB" id="A0A4R7D7M7"/>
<dbReference type="GO" id="GO:0047617">
    <property type="term" value="F:fatty acyl-CoA hydrolase activity"/>
    <property type="evidence" value="ECO:0007669"/>
    <property type="project" value="TreeGrafter"/>
</dbReference>
<dbReference type="Proteomes" id="UP000294752">
    <property type="component" value="Unassembled WGS sequence"/>
</dbReference>
<dbReference type="InterPro" id="IPR050563">
    <property type="entry name" value="4-hydroxybenzoyl-CoA_TE"/>
</dbReference>
<protein>
    <submittedName>
        <fullName evidence="3">Acyl-CoA thioester hydrolase</fullName>
    </submittedName>
</protein>
<comment type="similarity">
    <text evidence="1">Belongs to the 4-hydroxybenzoyl-CoA thioesterase family.</text>
</comment>
<reference evidence="3 4" key="1">
    <citation type="submission" date="2019-03" db="EMBL/GenBank/DDBJ databases">
        <title>Genomic Encyclopedia of Type Strains, Phase III (KMG-III): the genomes of soil and plant-associated and newly described type strains.</title>
        <authorList>
            <person name="Whitman W."/>
        </authorList>
    </citation>
    <scope>NUCLEOTIDE SEQUENCE [LARGE SCALE GENOMIC DNA]</scope>
    <source>
        <strain evidence="3 4">CGMCC 1.12801</strain>
    </source>
</reference>
<evidence type="ECO:0000256" key="2">
    <source>
        <dbReference type="ARBA" id="ARBA00022801"/>
    </source>
</evidence>
<dbReference type="RefSeq" id="WP_133638354.1">
    <property type="nucleotide sequence ID" value="NZ_SNZV01000001.1"/>
</dbReference>
<organism evidence="3 4">
    <name type="scientific">Sphingobacterium paludis</name>
    <dbReference type="NCBI Taxonomy" id="1476465"/>
    <lineage>
        <taxon>Bacteria</taxon>
        <taxon>Pseudomonadati</taxon>
        <taxon>Bacteroidota</taxon>
        <taxon>Sphingobacteriia</taxon>
        <taxon>Sphingobacteriales</taxon>
        <taxon>Sphingobacteriaceae</taxon>
        <taxon>Sphingobacterium</taxon>
    </lineage>
</organism>
<keyword evidence="2 3" id="KW-0378">Hydrolase</keyword>
<dbReference type="Pfam" id="PF13279">
    <property type="entry name" value="4HBT_2"/>
    <property type="match status" value="1"/>
</dbReference>
<dbReference type="CDD" id="cd00586">
    <property type="entry name" value="4HBT"/>
    <property type="match status" value="1"/>
</dbReference>
<comment type="caution">
    <text evidence="3">The sequence shown here is derived from an EMBL/GenBank/DDBJ whole genome shotgun (WGS) entry which is preliminary data.</text>
</comment>
<dbReference type="PANTHER" id="PTHR31793:SF27">
    <property type="entry name" value="NOVEL THIOESTERASE SUPERFAMILY DOMAIN AND SAPOSIN A-TYPE DOMAIN CONTAINING PROTEIN (0610012H03RIK)"/>
    <property type="match status" value="1"/>
</dbReference>
<dbReference type="OrthoDB" id="760345at2"/>
<name>A0A4R7D7M7_9SPHI</name>
<keyword evidence="4" id="KW-1185">Reference proteome</keyword>
<gene>
    <name evidence="3" type="ORF">B0I21_10161</name>
</gene>
<proteinExistence type="inferred from homology"/>
<accession>A0A4R7D7M7</accession>